<organism evidence="2 3">
    <name type="scientific">Zizania palustris</name>
    <name type="common">Northern wild rice</name>
    <dbReference type="NCBI Taxonomy" id="103762"/>
    <lineage>
        <taxon>Eukaryota</taxon>
        <taxon>Viridiplantae</taxon>
        <taxon>Streptophyta</taxon>
        <taxon>Embryophyta</taxon>
        <taxon>Tracheophyta</taxon>
        <taxon>Spermatophyta</taxon>
        <taxon>Magnoliopsida</taxon>
        <taxon>Liliopsida</taxon>
        <taxon>Poales</taxon>
        <taxon>Poaceae</taxon>
        <taxon>BOP clade</taxon>
        <taxon>Oryzoideae</taxon>
        <taxon>Oryzeae</taxon>
        <taxon>Zizaniinae</taxon>
        <taxon>Zizania</taxon>
    </lineage>
</organism>
<reference evidence="2" key="2">
    <citation type="submission" date="2021-02" db="EMBL/GenBank/DDBJ databases">
        <authorList>
            <person name="Kimball J.A."/>
            <person name="Haas M.W."/>
            <person name="Macchietto M."/>
            <person name="Kono T."/>
            <person name="Duquette J."/>
            <person name="Shao M."/>
        </authorList>
    </citation>
    <scope>NUCLEOTIDE SEQUENCE</scope>
    <source>
        <tissue evidence="2">Fresh leaf tissue</tissue>
    </source>
</reference>
<reference evidence="2" key="1">
    <citation type="journal article" date="2021" name="bioRxiv">
        <title>Whole Genome Assembly and Annotation of Northern Wild Rice, Zizania palustris L., Supports a Whole Genome Duplication in the Zizania Genus.</title>
        <authorList>
            <person name="Haas M."/>
            <person name="Kono T."/>
            <person name="Macchietto M."/>
            <person name="Millas R."/>
            <person name="McGilp L."/>
            <person name="Shao M."/>
            <person name="Duquette J."/>
            <person name="Hirsch C.N."/>
            <person name="Kimball J."/>
        </authorList>
    </citation>
    <scope>NUCLEOTIDE SEQUENCE</scope>
    <source>
        <tissue evidence="2">Fresh leaf tissue</tissue>
    </source>
</reference>
<gene>
    <name evidence="2" type="ORF">GUJ93_ZPchr0010g8007</name>
</gene>
<sequence length="109" mass="12638">MTGHRRWFSSLIPPSSKEYFTFGNSGQGKFSEQMHTEFEMSIMGELKYFLGLQIKQTMYVTFIHQGKYTRDMLKKFDFGGELKPQMTPMGTSGGLDKDESDVKVNEREF</sequence>
<protein>
    <recommendedName>
        <fullName evidence="4">Reverse transcriptase Ty1/copia-type domain-containing protein</fullName>
    </recommendedName>
</protein>
<name>A0A8J5WGI2_ZIZPA</name>
<feature type="region of interest" description="Disordered" evidence="1">
    <location>
        <begin position="85"/>
        <end position="109"/>
    </location>
</feature>
<comment type="caution">
    <text evidence="2">The sequence shown here is derived from an EMBL/GenBank/DDBJ whole genome shotgun (WGS) entry which is preliminary data.</text>
</comment>
<evidence type="ECO:0008006" key="4">
    <source>
        <dbReference type="Google" id="ProtNLM"/>
    </source>
</evidence>
<evidence type="ECO:0000313" key="3">
    <source>
        <dbReference type="Proteomes" id="UP000729402"/>
    </source>
</evidence>
<dbReference type="AlphaFoldDB" id="A0A8J5WGI2"/>
<dbReference type="EMBL" id="JAAALK010000082">
    <property type="protein sequence ID" value="KAG8088383.1"/>
    <property type="molecule type" value="Genomic_DNA"/>
</dbReference>
<evidence type="ECO:0000313" key="2">
    <source>
        <dbReference type="EMBL" id="KAG8088383.1"/>
    </source>
</evidence>
<dbReference type="OrthoDB" id="661132at2759"/>
<evidence type="ECO:0000256" key="1">
    <source>
        <dbReference type="SAM" id="MobiDB-lite"/>
    </source>
</evidence>
<keyword evidence="3" id="KW-1185">Reference proteome</keyword>
<proteinExistence type="predicted"/>
<accession>A0A8J5WGI2</accession>
<feature type="compositionally biased region" description="Basic and acidic residues" evidence="1">
    <location>
        <begin position="95"/>
        <end position="109"/>
    </location>
</feature>
<dbReference type="Proteomes" id="UP000729402">
    <property type="component" value="Unassembled WGS sequence"/>
</dbReference>